<reference evidence="1 2" key="1">
    <citation type="journal article" date="2024" name="Plant J.">
        <title>Genome sequences and population genomics reveal climatic adaptation and genomic divergence between two closely related sweetgum species.</title>
        <authorList>
            <person name="Xu W.Q."/>
            <person name="Ren C.Q."/>
            <person name="Zhang X.Y."/>
            <person name="Comes H.P."/>
            <person name="Liu X.H."/>
            <person name="Li Y.G."/>
            <person name="Kettle C.J."/>
            <person name="Jalonen R."/>
            <person name="Gaisberger H."/>
            <person name="Ma Y.Z."/>
            <person name="Qiu Y.X."/>
        </authorList>
    </citation>
    <scope>NUCLEOTIDE SEQUENCE [LARGE SCALE GENOMIC DNA]</scope>
    <source>
        <strain evidence="1">Hangzhou</strain>
    </source>
</reference>
<gene>
    <name evidence="1" type="ORF">L1049_016725</name>
</gene>
<protein>
    <submittedName>
        <fullName evidence="1">Uncharacterized protein</fullName>
    </submittedName>
</protein>
<evidence type="ECO:0000313" key="2">
    <source>
        <dbReference type="Proteomes" id="UP001415857"/>
    </source>
</evidence>
<keyword evidence="2" id="KW-1185">Reference proteome</keyword>
<name>A0AAP0S6V8_LIQFO</name>
<proteinExistence type="predicted"/>
<evidence type="ECO:0000313" key="1">
    <source>
        <dbReference type="EMBL" id="KAK9288274.1"/>
    </source>
</evidence>
<accession>A0AAP0S6V8</accession>
<organism evidence="1 2">
    <name type="scientific">Liquidambar formosana</name>
    <name type="common">Formosan gum</name>
    <dbReference type="NCBI Taxonomy" id="63359"/>
    <lineage>
        <taxon>Eukaryota</taxon>
        <taxon>Viridiplantae</taxon>
        <taxon>Streptophyta</taxon>
        <taxon>Embryophyta</taxon>
        <taxon>Tracheophyta</taxon>
        <taxon>Spermatophyta</taxon>
        <taxon>Magnoliopsida</taxon>
        <taxon>eudicotyledons</taxon>
        <taxon>Gunneridae</taxon>
        <taxon>Pentapetalae</taxon>
        <taxon>Saxifragales</taxon>
        <taxon>Altingiaceae</taxon>
        <taxon>Liquidambar</taxon>
    </lineage>
</organism>
<comment type="caution">
    <text evidence="1">The sequence shown here is derived from an EMBL/GenBank/DDBJ whole genome shotgun (WGS) entry which is preliminary data.</text>
</comment>
<dbReference type="Proteomes" id="UP001415857">
    <property type="component" value="Unassembled WGS sequence"/>
</dbReference>
<dbReference type="EMBL" id="JBBPBK010000003">
    <property type="protein sequence ID" value="KAK9288274.1"/>
    <property type="molecule type" value="Genomic_DNA"/>
</dbReference>
<dbReference type="AlphaFoldDB" id="A0AAP0S6V8"/>
<sequence length="95" mass="10602">MVEIAVAKPKKFGELGVRRTEVANTDFFIHIQDSSCYVAITLAQIGWSEQGYQQRAMDGRPKGCLLREAHLIAEAPLMLELVADITSLSSCPFYR</sequence>